<name>A0A0K2GD00_NITMO</name>
<dbReference type="InterPro" id="IPR013249">
    <property type="entry name" value="RNA_pol_sigma70_r4_t2"/>
</dbReference>
<dbReference type="InterPro" id="IPR014304">
    <property type="entry name" value="RNA_pol_sigma-Z"/>
</dbReference>
<dbReference type="Gene3D" id="1.10.10.10">
    <property type="entry name" value="Winged helix-like DNA-binding domain superfamily/Winged helix DNA-binding domain"/>
    <property type="match status" value="1"/>
</dbReference>
<dbReference type="InterPro" id="IPR013325">
    <property type="entry name" value="RNA_pol_sigma_r2"/>
</dbReference>
<evidence type="ECO:0000256" key="1">
    <source>
        <dbReference type="ARBA" id="ARBA00010641"/>
    </source>
</evidence>
<evidence type="ECO:0000256" key="5">
    <source>
        <dbReference type="NCBIfam" id="TIGR02959"/>
    </source>
</evidence>
<dbReference type="Pfam" id="PF08281">
    <property type="entry name" value="Sigma70_r4_2"/>
    <property type="match status" value="1"/>
</dbReference>
<evidence type="ECO:0000256" key="3">
    <source>
        <dbReference type="ARBA" id="ARBA00023082"/>
    </source>
</evidence>
<gene>
    <name evidence="8" type="primary">sigZ</name>
    <name evidence="8" type="ORF">NITMOv2_2329</name>
</gene>
<keyword evidence="4" id="KW-0804">Transcription</keyword>
<dbReference type="EMBL" id="CP011801">
    <property type="protein sequence ID" value="ALA58744.1"/>
    <property type="molecule type" value="Genomic_DNA"/>
</dbReference>
<dbReference type="PATRIC" id="fig|42253.5.peg.2296"/>
<organism evidence="8 9">
    <name type="scientific">Nitrospira moscoviensis</name>
    <dbReference type="NCBI Taxonomy" id="42253"/>
    <lineage>
        <taxon>Bacteria</taxon>
        <taxon>Pseudomonadati</taxon>
        <taxon>Nitrospirota</taxon>
        <taxon>Nitrospiria</taxon>
        <taxon>Nitrospirales</taxon>
        <taxon>Nitrospiraceae</taxon>
        <taxon>Nitrospira</taxon>
    </lineage>
</organism>
<keyword evidence="9" id="KW-1185">Reference proteome</keyword>
<reference evidence="8 9" key="1">
    <citation type="journal article" date="2015" name="Proc. Natl. Acad. Sci. U.S.A.">
        <title>Expanded metabolic versatility of ubiquitous nitrite-oxidizing bacteria from the genus Nitrospira.</title>
        <authorList>
            <person name="Koch H."/>
            <person name="Lucker S."/>
            <person name="Albertsen M."/>
            <person name="Kitzinger K."/>
            <person name="Herbold C."/>
            <person name="Spieck E."/>
            <person name="Nielsen P.H."/>
            <person name="Wagner M."/>
            <person name="Daims H."/>
        </authorList>
    </citation>
    <scope>NUCLEOTIDE SEQUENCE [LARGE SCALE GENOMIC DNA]</scope>
    <source>
        <strain evidence="8 9">NSP M-1</strain>
    </source>
</reference>
<dbReference type="AlphaFoldDB" id="A0A0K2GD00"/>
<feature type="domain" description="RNA polymerase sigma factor 70 region 4 type 2" evidence="7">
    <location>
        <begin position="109"/>
        <end position="160"/>
    </location>
</feature>
<evidence type="ECO:0000313" key="8">
    <source>
        <dbReference type="EMBL" id="ALA58744.1"/>
    </source>
</evidence>
<dbReference type="InterPro" id="IPR013324">
    <property type="entry name" value="RNA_pol_sigma_r3/r4-like"/>
</dbReference>
<feature type="domain" description="RNA polymerase sigma-70 region 2" evidence="6">
    <location>
        <begin position="10"/>
        <end position="74"/>
    </location>
</feature>
<evidence type="ECO:0000256" key="4">
    <source>
        <dbReference type="ARBA" id="ARBA00023163"/>
    </source>
</evidence>
<evidence type="ECO:0000256" key="2">
    <source>
        <dbReference type="ARBA" id="ARBA00023015"/>
    </source>
</evidence>
<comment type="similarity">
    <text evidence="1">Belongs to the sigma-70 factor family. ECF subfamily.</text>
</comment>
<dbReference type="SUPFAM" id="SSF88659">
    <property type="entry name" value="Sigma3 and sigma4 domains of RNA polymerase sigma factors"/>
    <property type="match status" value="1"/>
</dbReference>
<protein>
    <recommendedName>
        <fullName evidence="5">RNA polymerase sigma factor SigZ</fullName>
    </recommendedName>
</protein>
<dbReference type="InterPro" id="IPR007627">
    <property type="entry name" value="RNA_pol_sigma70_r2"/>
</dbReference>
<dbReference type="NCBIfam" id="TIGR02937">
    <property type="entry name" value="sigma70-ECF"/>
    <property type="match status" value="1"/>
</dbReference>
<accession>A0A0K2GD00</accession>
<keyword evidence="2" id="KW-0805">Transcription regulation</keyword>
<dbReference type="PANTHER" id="PTHR43133">
    <property type="entry name" value="RNA POLYMERASE ECF-TYPE SIGMA FACTO"/>
    <property type="match status" value="1"/>
</dbReference>
<dbReference type="GO" id="GO:0016987">
    <property type="term" value="F:sigma factor activity"/>
    <property type="evidence" value="ECO:0007669"/>
    <property type="project" value="UniProtKB-KW"/>
</dbReference>
<dbReference type="KEGG" id="nmv:NITMOv2_2329"/>
<proteinExistence type="inferred from homology"/>
<dbReference type="STRING" id="42253.NITMOv2_2329"/>
<dbReference type="Pfam" id="PF04542">
    <property type="entry name" value="Sigma70_r2"/>
    <property type="match status" value="1"/>
</dbReference>
<keyword evidence="3" id="KW-0731">Sigma factor</keyword>
<dbReference type="GO" id="GO:0006352">
    <property type="term" value="P:DNA-templated transcription initiation"/>
    <property type="evidence" value="ECO:0007669"/>
    <property type="project" value="InterPro"/>
</dbReference>
<evidence type="ECO:0000259" key="7">
    <source>
        <dbReference type="Pfam" id="PF08281"/>
    </source>
</evidence>
<dbReference type="CDD" id="cd06171">
    <property type="entry name" value="Sigma70_r4"/>
    <property type="match status" value="1"/>
</dbReference>
<dbReference type="Proteomes" id="UP000069205">
    <property type="component" value="Chromosome"/>
</dbReference>
<dbReference type="InterPro" id="IPR039425">
    <property type="entry name" value="RNA_pol_sigma-70-like"/>
</dbReference>
<dbReference type="GO" id="GO:0003677">
    <property type="term" value="F:DNA binding"/>
    <property type="evidence" value="ECO:0007669"/>
    <property type="project" value="InterPro"/>
</dbReference>
<evidence type="ECO:0000313" key="9">
    <source>
        <dbReference type="Proteomes" id="UP000069205"/>
    </source>
</evidence>
<dbReference type="InterPro" id="IPR014284">
    <property type="entry name" value="RNA_pol_sigma-70_dom"/>
</dbReference>
<dbReference type="SUPFAM" id="SSF88946">
    <property type="entry name" value="Sigma2 domain of RNA polymerase sigma factors"/>
    <property type="match status" value="1"/>
</dbReference>
<sequence length="191" mass="22033">MDERVEDIWQQVHEGLRGFIAKRVGNEAETDDILQEVFVRVHRHLDQLKEPERLISWVFQITRHVIVDYYRSPGRQRELPVGLADELEVEAPEPTADMDSTAKTELSGCLRPMIERLSEEYRQAISLVELEGLTNQQAAERLGLSVPGMKSRVQRGRKQLRKLLEDCCAIELDGRKGVMDFEHRRPDTPSC</sequence>
<dbReference type="PANTHER" id="PTHR43133:SF62">
    <property type="entry name" value="RNA POLYMERASE SIGMA FACTOR SIGZ"/>
    <property type="match status" value="1"/>
</dbReference>
<dbReference type="NCBIfam" id="TIGR02959">
    <property type="entry name" value="SigZ"/>
    <property type="match status" value="1"/>
</dbReference>
<dbReference type="Gene3D" id="1.10.1740.10">
    <property type="match status" value="1"/>
</dbReference>
<evidence type="ECO:0000259" key="6">
    <source>
        <dbReference type="Pfam" id="PF04542"/>
    </source>
</evidence>
<dbReference type="InterPro" id="IPR036388">
    <property type="entry name" value="WH-like_DNA-bd_sf"/>
</dbReference>